<reference evidence="1 2" key="1">
    <citation type="submission" date="2018-02" db="EMBL/GenBank/DDBJ databases">
        <title>Fusarium culmorum secondary metabolites in fungal-bacterial-plant interactions.</title>
        <authorList>
            <person name="Schmidt R."/>
        </authorList>
    </citation>
    <scope>NUCLEOTIDE SEQUENCE [LARGE SCALE GENOMIC DNA]</scope>
    <source>
        <strain evidence="1 2">PV</strain>
    </source>
</reference>
<evidence type="ECO:0000313" key="1">
    <source>
        <dbReference type="EMBL" id="PTD06664.1"/>
    </source>
</evidence>
<dbReference type="AlphaFoldDB" id="A0A2T4GSY2"/>
<gene>
    <name evidence="1" type="ORF">FCULG_00006496</name>
</gene>
<dbReference type="Proteomes" id="UP000241587">
    <property type="component" value="Unassembled WGS sequence"/>
</dbReference>
<sequence length="62" mass="6964">MLEPRIGMQTLSQITSQNICRVTQLDQTTLSTRLVRCCHGATCTVTMRGLTIIVRRYPNVSP</sequence>
<organism evidence="1 2">
    <name type="scientific">Fusarium culmorum</name>
    <dbReference type="NCBI Taxonomy" id="5516"/>
    <lineage>
        <taxon>Eukaryota</taxon>
        <taxon>Fungi</taxon>
        <taxon>Dikarya</taxon>
        <taxon>Ascomycota</taxon>
        <taxon>Pezizomycotina</taxon>
        <taxon>Sordariomycetes</taxon>
        <taxon>Hypocreomycetidae</taxon>
        <taxon>Hypocreales</taxon>
        <taxon>Nectriaceae</taxon>
        <taxon>Fusarium</taxon>
    </lineage>
</organism>
<proteinExistence type="predicted"/>
<dbReference type="EMBL" id="PVEM01000006">
    <property type="protein sequence ID" value="PTD06664.1"/>
    <property type="molecule type" value="Genomic_DNA"/>
</dbReference>
<name>A0A2T4GSY2_FUSCU</name>
<comment type="caution">
    <text evidence="1">The sequence shown here is derived from an EMBL/GenBank/DDBJ whole genome shotgun (WGS) entry which is preliminary data.</text>
</comment>
<evidence type="ECO:0000313" key="2">
    <source>
        <dbReference type="Proteomes" id="UP000241587"/>
    </source>
</evidence>
<keyword evidence="2" id="KW-1185">Reference proteome</keyword>
<accession>A0A2T4GSY2</accession>
<protein>
    <submittedName>
        <fullName evidence="1">Uncharacterized protein</fullName>
    </submittedName>
</protein>